<dbReference type="RefSeq" id="WP_149468746.1">
    <property type="nucleotide sequence ID" value="NZ_QOKW01000006.1"/>
</dbReference>
<sequence>MMRPLSTVPNAAPVNAPAPPESRIAVFVSGLDDIPSGRAAVALANALHRRGHGLDVVAPMGGGPLRTALLPGIGQIDLARRHTATSVLALARIVAERRPLGLIGSGSDAGLVALAAARLSCCGTPVAVLEDAPSPLEQRLRRFLRSRLQPCAAVPARSVDDDPEEAARIVLTAFGLPDVA</sequence>
<keyword evidence="2" id="KW-1185">Reference proteome</keyword>
<dbReference type="EMBL" id="QOKW01000006">
    <property type="protein sequence ID" value="KAA0681380.1"/>
    <property type="molecule type" value="Genomic_DNA"/>
</dbReference>
<evidence type="ECO:0000313" key="1">
    <source>
        <dbReference type="EMBL" id="KAA0681380.1"/>
    </source>
</evidence>
<comment type="caution">
    <text evidence="1">The sequence shown here is derived from an EMBL/GenBank/DDBJ whole genome shotgun (WGS) entry which is preliminary data.</text>
</comment>
<protein>
    <recommendedName>
        <fullName evidence="3">Glycosyltransferase</fullName>
    </recommendedName>
</protein>
<name>A0A9W7NKJ5_9PROT</name>
<dbReference type="Proteomes" id="UP000480854">
    <property type="component" value="Unassembled WGS sequence"/>
</dbReference>
<gene>
    <name evidence="1" type="ORF">DS843_09980</name>
</gene>
<organism evidence="1 2">
    <name type="scientific">Roseomonas genomospecies 6</name>
    <dbReference type="NCBI Taxonomy" id="214106"/>
    <lineage>
        <taxon>Bacteria</taxon>
        <taxon>Pseudomonadati</taxon>
        <taxon>Pseudomonadota</taxon>
        <taxon>Alphaproteobacteria</taxon>
        <taxon>Acetobacterales</taxon>
        <taxon>Roseomonadaceae</taxon>
        <taxon>Roseomonas</taxon>
    </lineage>
</organism>
<accession>A0A9W7NKJ5</accession>
<dbReference type="AlphaFoldDB" id="A0A9W7NKJ5"/>
<evidence type="ECO:0008006" key="3">
    <source>
        <dbReference type="Google" id="ProtNLM"/>
    </source>
</evidence>
<proteinExistence type="predicted"/>
<evidence type="ECO:0000313" key="2">
    <source>
        <dbReference type="Proteomes" id="UP000480854"/>
    </source>
</evidence>
<dbReference type="SUPFAM" id="SSF53756">
    <property type="entry name" value="UDP-Glycosyltransferase/glycogen phosphorylase"/>
    <property type="match status" value="1"/>
</dbReference>
<reference evidence="1 2" key="1">
    <citation type="submission" date="2018-07" db="EMBL/GenBank/DDBJ databases">
        <title>Genome sequence of Azospirillum sp. ATCC 49961.</title>
        <authorList>
            <person name="Sant'Anna F.H."/>
            <person name="Baldani J.I."/>
            <person name="Zilli J.E."/>
            <person name="Reis V.M."/>
            <person name="Hartmann A."/>
            <person name="Cruz L."/>
            <person name="de Souza E.M."/>
            <person name="de Oliveira Pedrosa F."/>
            <person name="Passaglia L.M.P."/>
        </authorList>
    </citation>
    <scope>NUCLEOTIDE SEQUENCE [LARGE SCALE GENOMIC DNA]</scope>
    <source>
        <strain evidence="1 2">ATCC 49961</strain>
    </source>
</reference>
<dbReference type="OrthoDB" id="7305404at2"/>